<keyword evidence="18" id="KW-1185">Reference proteome</keyword>
<feature type="compositionally biased region" description="Low complexity" evidence="14">
    <location>
        <begin position="259"/>
        <end position="271"/>
    </location>
</feature>
<keyword evidence="17" id="KW-0540">Nuclease</keyword>
<evidence type="ECO:0000256" key="11">
    <source>
        <dbReference type="ARBA" id="ARBA00023268"/>
    </source>
</evidence>
<evidence type="ECO:0000256" key="8">
    <source>
        <dbReference type="ARBA" id="ARBA00023125"/>
    </source>
</evidence>
<proteinExistence type="inferred from homology"/>
<dbReference type="GO" id="GO:0008270">
    <property type="term" value="F:zinc ion binding"/>
    <property type="evidence" value="ECO:0007669"/>
    <property type="project" value="UniProtKB-KW"/>
</dbReference>
<evidence type="ECO:0000256" key="7">
    <source>
        <dbReference type="ARBA" id="ARBA00022833"/>
    </source>
</evidence>
<dbReference type="Gene3D" id="1.10.8.50">
    <property type="match status" value="1"/>
</dbReference>
<feature type="domain" description="FPG-type" evidence="15">
    <location>
        <begin position="221"/>
        <end position="259"/>
    </location>
</feature>
<evidence type="ECO:0000256" key="10">
    <source>
        <dbReference type="ARBA" id="ARBA00023239"/>
    </source>
</evidence>
<reference evidence="17 18" key="1">
    <citation type="submission" date="2020-08" db="EMBL/GenBank/DDBJ databases">
        <title>Sequencing the genomes of 1000 actinobacteria strains.</title>
        <authorList>
            <person name="Klenk H.-P."/>
        </authorList>
    </citation>
    <scope>NUCLEOTIDE SEQUENCE [LARGE SCALE GENOMIC DNA]</scope>
    <source>
        <strain evidence="17 18">DSM 17294</strain>
    </source>
</reference>
<evidence type="ECO:0000313" key="18">
    <source>
        <dbReference type="Proteomes" id="UP000558997"/>
    </source>
</evidence>
<dbReference type="PROSITE" id="PS51068">
    <property type="entry name" value="FPG_CAT"/>
    <property type="match status" value="1"/>
</dbReference>
<keyword evidence="5 13" id="KW-0863">Zinc-finger</keyword>
<dbReference type="SUPFAM" id="SSF81624">
    <property type="entry name" value="N-terminal domain of MutM-like DNA repair proteins"/>
    <property type="match status" value="1"/>
</dbReference>
<keyword evidence="11" id="KW-0511">Multifunctional enzyme</keyword>
<evidence type="ECO:0000259" key="16">
    <source>
        <dbReference type="PROSITE" id="PS51068"/>
    </source>
</evidence>
<keyword evidence="4" id="KW-0227">DNA damage</keyword>
<dbReference type="GO" id="GO:0006284">
    <property type="term" value="P:base-excision repair"/>
    <property type="evidence" value="ECO:0007669"/>
    <property type="project" value="InterPro"/>
</dbReference>
<name>A0A841DQA5_9ACTN</name>
<feature type="domain" description="Formamidopyrimidine-DNA glycosylase catalytic" evidence="16">
    <location>
        <begin position="2"/>
        <end position="75"/>
    </location>
</feature>
<organism evidence="17 18">
    <name type="scientific">Kribbella solani</name>
    <dbReference type="NCBI Taxonomy" id="236067"/>
    <lineage>
        <taxon>Bacteria</taxon>
        <taxon>Bacillati</taxon>
        <taxon>Actinomycetota</taxon>
        <taxon>Actinomycetes</taxon>
        <taxon>Propionibacteriales</taxon>
        <taxon>Kribbellaceae</taxon>
        <taxon>Kribbella</taxon>
    </lineage>
</organism>
<dbReference type="GO" id="GO:0000703">
    <property type="term" value="F:oxidized pyrimidine nucleobase lesion DNA N-glycosylase activity"/>
    <property type="evidence" value="ECO:0007669"/>
    <property type="project" value="TreeGrafter"/>
</dbReference>
<protein>
    <recommendedName>
        <fullName evidence="2">DNA-(apurinic or apyrimidinic site) lyase</fullName>
        <ecNumber evidence="2">4.2.99.18</ecNumber>
    </recommendedName>
</protein>
<evidence type="ECO:0000256" key="6">
    <source>
        <dbReference type="ARBA" id="ARBA00022801"/>
    </source>
</evidence>
<evidence type="ECO:0000256" key="13">
    <source>
        <dbReference type="PROSITE-ProRule" id="PRU00391"/>
    </source>
</evidence>
<gene>
    <name evidence="17" type="ORF">HDA44_002277</name>
</gene>
<dbReference type="RefSeq" id="WP_184833590.1">
    <property type="nucleotide sequence ID" value="NZ_BAAAVN010000001.1"/>
</dbReference>
<dbReference type="SUPFAM" id="SSF57716">
    <property type="entry name" value="Glucocorticoid receptor-like (DNA-binding domain)"/>
    <property type="match status" value="1"/>
</dbReference>
<evidence type="ECO:0000256" key="5">
    <source>
        <dbReference type="ARBA" id="ARBA00022771"/>
    </source>
</evidence>
<accession>A0A841DQA5</accession>
<dbReference type="AlphaFoldDB" id="A0A841DQA5"/>
<dbReference type="Pfam" id="PF01149">
    <property type="entry name" value="Fapy_DNA_glyco"/>
    <property type="match status" value="1"/>
</dbReference>
<dbReference type="InterPro" id="IPR015886">
    <property type="entry name" value="H2TH_FPG"/>
</dbReference>
<evidence type="ECO:0000256" key="4">
    <source>
        <dbReference type="ARBA" id="ARBA00022763"/>
    </source>
</evidence>
<keyword evidence="7" id="KW-0862">Zinc</keyword>
<keyword evidence="6 17" id="KW-0378">Hydrolase</keyword>
<dbReference type="GO" id="GO:0140078">
    <property type="term" value="F:class I DNA-(apurinic or apyrimidinic site) endonuclease activity"/>
    <property type="evidence" value="ECO:0007669"/>
    <property type="project" value="UniProtKB-EC"/>
</dbReference>
<evidence type="ECO:0000256" key="1">
    <source>
        <dbReference type="ARBA" id="ARBA00009409"/>
    </source>
</evidence>
<keyword evidence="9" id="KW-0234">DNA repair</keyword>
<dbReference type="PANTHER" id="PTHR42697">
    <property type="entry name" value="ENDONUCLEASE 8"/>
    <property type="match status" value="1"/>
</dbReference>
<evidence type="ECO:0000256" key="14">
    <source>
        <dbReference type="SAM" id="MobiDB-lite"/>
    </source>
</evidence>
<dbReference type="Gene3D" id="3.20.190.10">
    <property type="entry name" value="MutM-like, N-terminal"/>
    <property type="match status" value="1"/>
</dbReference>
<dbReference type="SMART" id="SM01232">
    <property type="entry name" value="H2TH"/>
    <property type="match status" value="1"/>
</dbReference>
<dbReference type="SMART" id="SM00898">
    <property type="entry name" value="Fapy_DNA_glyco"/>
    <property type="match status" value="1"/>
</dbReference>
<dbReference type="PROSITE" id="PS51066">
    <property type="entry name" value="ZF_FPG_2"/>
    <property type="match status" value="1"/>
</dbReference>
<sequence>MPEGDTVWRACKRLNQALAGQELARTDFRIPALATTDLSGRTMIEVVARGKHILMRISGGLTLHSHFRMDGSWHLYRPGERWHGGPDHQIRAVLETAPWTAIGYRLPVLELVATDDEDSVVGHLGPDLLSPAFDRSVAIANVGSVPERTISEALLDQRNLAGIGNFYRIEVCFLLGLHPWRPVADVDVAAAVDLSRKLLKLNVRNGTQVSTGVDRPGQRSWVFERGGKPCRRCGTTIRTGELGEPTRQRITYWCPACQPQTRRPQTRQPQTRRPEAGQPEA</sequence>
<evidence type="ECO:0000256" key="3">
    <source>
        <dbReference type="ARBA" id="ARBA00022723"/>
    </source>
</evidence>
<evidence type="ECO:0000259" key="15">
    <source>
        <dbReference type="PROSITE" id="PS51066"/>
    </source>
</evidence>
<dbReference type="SUPFAM" id="SSF46946">
    <property type="entry name" value="S13-like H2TH domain"/>
    <property type="match status" value="1"/>
</dbReference>
<dbReference type="CDD" id="cd08971">
    <property type="entry name" value="AcNei2_N"/>
    <property type="match status" value="1"/>
</dbReference>
<dbReference type="PANTHER" id="PTHR42697:SF1">
    <property type="entry name" value="ENDONUCLEASE 8"/>
    <property type="match status" value="1"/>
</dbReference>
<comment type="caution">
    <text evidence="17">The sequence shown here is derived from an EMBL/GenBank/DDBJ whole genome shotgun (WGS) entry which is preliminary data.</text>
</comment>
<keyword evidence="17" id="KW-0255">Endonuclease</keyword>
<dbReference type="InterPro" id="IPR044090">
    <property type="entry name" value="Nei2_N"/>
</dbReference>
<dbReference type="InterPro" id="IPR035937">
    <property type="entry name" value="FPG_N"/>
</dbReference>
<evidence type="ECO:0000256" key="9">
    <source>
        <dbReference type="ARBA" id="ARBA00023204"/>
    </source>
</evidence>
<keyword evidence="8" id="KW-0238">DNA-binding</keyword>
<dbReference type="EC" id="4.2.99.18" evidence="2"/>
<dbReference type="InterPro" id="IPR012319">
    <property type="entry name" value="FPG_cat"/>
</dbReference>
<dbReference type="EMBL" id="JACHNF010000001">
    <property type="protein sequence ID" value="MBB5978936.1"/>
    <property type="molecule type" value="Genomic_DNA"/>
</dbReference>
<comment type="similarity">
    <text evidence="1">Belongs to the FPG family.</text>
</comment>
<evidence type="ECO:0000256" key="2">
    <source>
        <dbReference type="ARBA" id="ARBA00012720"/>
    </source>
</evidence>
<evidence type="ECO:0000256" key="12">
    <source>
        <dbReference type="ARBA" id="ARBA00023295"/>
    </source>
</evidence>
<keyword evidence="12 17" id="KW-0326">Glycosidase</keyword>
<feature type="region of interest" description="Disordered" evidence="14">
    <location>
        <begin position="259"/>
        <end position="281"/>
    </location>
</feature>
<dbReference type="InterPro" id="IPR000214">
    <property type="entry name" value="Znf_DNA_glyclase/AP_lyase"/>
</dbReference>
<keyword evidence="3" id="KW-0479">Metal-binding</keyword>
<dbReference type="GO" id="GO:0003684">
    <property type="term" value="F:damaged DNA binding"/>
    <property type="evidence" value="ECO:0007669"/>
    <property type="project" value="InterPro"/>
</dbReference>
<dbReference type="Proteomes" id="UP000558997">
    <property type="component" value="Unassembled WGS sequence"/>
</dbReference>
<evidence type="ECO:0000313" key="17">
    <source>
        <dbReference type="EMBL" id="MBB5978936.1"/>
    </source>
</evidence>
<dbReference type="InterPro" id="IPR010979">
    <property type="entry name" value="Ribosomal_uS13-like_H2TH"/>
</dbReference>
<dbReference type="Pfam" id="PF06831">
    <property type="entry name" value="H2TH"/>
    <property type="match status" value="1"/>
</dbReference>
<keyword evidence="10 17" id="KW-0456">Lyase</keyword>